<dbReference type="AlphaFoldDB" id="A0A9E4K4Q9"/>
<comment type="caution">
    <text evidence="2">The sequence shown here is derived from an EMBL/GenBank/DDBJ whole genome shotgun (WGS) entry which is preliminary data.</text>
</comment>
<proteinExistence type="predicted"/>
<protein>
    <submittedName>
        <fullName evidence="2">Uncharacterized protein</fullName>
    </submittedName>
</protein>
<evidence type="ECO:0000313" key="2">
    <source>
        <dbReference type="EMBL" id="MCG7939657.1"/>
    </source>
</evidence>
<dbReference type="EMBL" id="JAEPDI010000009">
    <property type="protein sequence ID" value="MCG7939657.1"/>
    <property type="molecule type" value="Genomic_DNA"/>
</dbReference>
<sequence>MQVTNSPLALPNLAVSLEQQRNAATQLVQALPLASQVGGSDATLRSVESIKQAEQLLQRRQSEQQLTRMRDDPQHQKAVSSYQSVQSGQERDYVSEVLGIDVYA</sequence>
<organism evidence="2 3">
    <name type="scientific">Candidatus Thiodiazotropha lotti</name>
    <dbReference type="NCBI Taxonomy" id="2792787"/>
    <lineage>
        <taxon>Bacteria</taxon>
        <taxon>Pseudomonadati</taxon>
        <taxon>Pseudomonadota</taxon>
        <taxon>Gammaproteobacteria</taxon>
        <taxon>Chromatiales</taxon>
        <taxon>Sedimenticolaceae</taxon>
        <taxon>Candidatus Thiodiazotropha</taxon>
    </lineage>
</organism>
<dbReference type="Proteomes" id="UP000886687">
    <property type="component" value="Unassembled WGS sequence"/>
</dbReference>
<gene>
    <name evidence="2" type="ORF">JAZ04_12500</name>
</gene>
<name>A0A9E4K4Q9_9GAMM</name>
<accession>A0A9E4K4Q9</accession>
<feature type="region of interest" description="Disordered" evidence="1">
    <location>
        <begin position="58"/>
        <end position="89"/>
    </location>
</feature>
<reference evidence="2" key="1">
    <citation type="journal article" date="2021" name="Proc. Natl. Acad. Sci. U.S.A.">
        <title>Global biogeography of chemosynthetic symbionts reveals both localized and globally distributed symbiont groups. .</title>
        <authorList>
            <person name="Osvatic J.T."/>
            <person name="Wilkins L.G.E."/>
            <person name="Leibrecht L."/>
            <person name="Leray M."/>
            <person name="Zauner S."/>
            <person name="Polzin J."/>
            <person name="Camacho Y."/>
            <person name="Gros O."/>
            <person name="van Gils J.A."/>
            <person name="Eisen J.A."/>
            <person name="Petersen J.M."/>
            <person name="Yuen B."/>
        </authorList>
    </citation>
    <scope>NUCLEOTIDE SEQUENCE</scope>
    <source>
        <strain evidence="2">MAGL173</strain>
    </source>
</reference>
<evidence type="ECO:0000256" key="1">
    <source>
        <dbReference type="SAM" id="MobiDB-lite"/>
    </source>
</evidence>
<feature type="compositionally biased region" description="Polar residues" evidence="1">
    <location>
        <begin position="77"/>
        <end position="88"/>
    </location>
</feature>
<evidence type="ECO:0000313" key="3">
    <source>
        <dbReference type="Proteomes" id="UP000886687"/>
    </source>
</evidence>